<dbReference type="InterPro" id="IPR046487">
    <property type="entry name" value="DUF6580"/>
</dbReference>
<gene>
    <name evidence="2" type="ORF">LPTSP1_29630</name>
</gene>
<reference evidence="2 3" key="1">
    <citation type="submission" date="2018-02" db="EMBL/GenBank/DDBJ databases">
        <title>Novel Leptospira species isolated from soil and water in Japan.</title>
        <authorList>
            <person name="Nakao R."/>
            <person name="Masuzawa T."/>
        </authorList>
    </citation>
    <scope>NUCLEOTIDE SEQUENCE [LARGE SCALE GENOMIC DNA]</scope>
    <source>
        <strain evidence="2 3">E8</strain>
    </source>
</reference>
<sequence length="184" mass="20057">MLKSGKKDTRKNMSLSKNLVAFALLVLAVLSRFLPHLPNFTPVLAISIFGGVYFSNRWLAIALPLGIMLISDLVIGLHDMIPVIYGLFVVYAIVGIKLKDRLGVGSLAIAGFAGSVSFFVITNFFVWLTSGMYTLSGQGLVECYIAAIPFFKYSLLGDFTYVSVLFGSYYLLEKNGFVASTQAA</sequence>
<name>A0A2P2D5P2_9LEPT</name>
<evidence type="ECO:0000313" key="2">
    <source>
        <dbReference type="EMBL" id="GBF39954.1"/>
    </source>
</evidence>
<accession>A0A2P2D5P2</accession>
<protein>
    <recommendedName>
        <fullName evidence="4">Rod shape-determining protein MreD</fullName>
    </recommendedName>
</protein>
<dbReference type="EMBL" id="BFAY01000011">
    <property type="protein sequence ID" value="GBF39954.1"/>
    <property type="molecule type" value="Genomic_DNA"/>
</dbReference>
<dbReference type="Proteomes" id="UP000245076">
    <property type="component" value="Unassembled WGS sequence"/>
</dbReference>
<dbReference type="Pfam" id="PF20221">
    <property type="entry name" value="DUF6580"/>
    <property type="match status" value="1"/>
</dbReference>
<feature type="transmembrane region" description="Helical" evidence="1">
    <location>
        <begin position="106"/>
        <end position="130"/>
    </location>
</feature>
<keyword evidence="1" id="KW-0472">Membrane</keyword>
<feature type="transmembrane region" description="Helical" evidence="1">
    <location>
        <begin position="150"/>
        <end position="172"/>
    </location>
</feature>
<dbReference type="AlphaFoldDB" id="A0A2P2D5P2"/>
<evidence type="ECO:0008006" key="4">
    <source>
        <dbReference type="Google" id="ProtNLM"/>
    </source>
</evidence>
<keyword evidence="1" id="KW-1133">Transmembrane helix</keyword>
<keyword evidence="1" id="KW-0812">Transmembrane</keyword>
<comment type="caution">
    <text evidence="2">The sequence shown here is derived from an EMBL/GenBank/DDBJ whole genome shotgun (WGS) entry which is preliminary data.</text>
</comment>
<organism evidence="2 3">
    <name type="scientific">Leptospira johnsonii</name>
    <dbReference type="NCBI Taxonomy" id="1917820"/>
    <lineage>
        <taxon>Bacteria</taxon>
        <taxon>Pseudomonadati</taxon>
        <taxon>Spirochaetota</taxon>
        <taxon>Spirochaetia</taxon>
        <taxon>Leptospirales</taxon>
        <taxon>Leptospiraceae</taxon>
        <taxon>Leptospira</taxon>
    </lineage>
</organism>
<evidence type="ECO:0000313" key="3">
    <source>
        <dbReference type="Proteomes" id="UP000245076"/>
    </source>
</evidence>
<feature type="transmembrane region" description="Helical" evidence="1">
    <location>
        <begin position="61"/>
        <end position="94"/>
    </location>
</feature>
<evidence type="ECO:0000256" key="1">
    <source>
        <dbReference type="SAM" id="Phobius"/>
    </source>
</evidence>
<keyword evidence="3" id="KW-1185">Reference proteome</keyword>
<proteinExistence type="predicted"/>